<evidence type="ECO:0000313" key="6">
    <source>
        <dbReference type="EMBL" id="MFC3231455.1"/>
    </source>
</evidence>
<evidence type="ECO:0000256" key="2">
    <source>
        <dbReference type="ARBA" id="ARBA00007639"/>
    </source>
</evidence>
<evidence type="ECO:0000256" key="1">
    <source>
        <dbReference type="ARBA" id="ARBA00004196"/>
    </source>
</evidence>
<sequence>MSIASKARRMATAAVMAGGIAVAGLAMPAGPAAAEEEIRIGMVNLSLCCAYFVGMDAAVKAEAAHYSNVEILSTDAGGDVAKLTADVEDLLNQQVDAIIVSGGWIEAAPAATDAITQAGVPLVMVDRLLKLADYTSWVGPDNRAIGEGIGRYIVERLDGKGRVAVIRGGPADNSIGSNRTEGMTSKLEGTGVEAVIAPGWAGWSADGGFKQMEDLLAKEEKLDAVFCENDSMCLGAQKAIADAGRAGEIFITSVDGEKGALAAIMKEGGNYGATGLNSSDQIGRAGFHRTMAILAGAVPEKDTVLPSPIITEENVVKFYDEKSTF</sequence>
<keyword evidence="3 4" id="KW-0732">Signal</keyword>
<dbReference type="SUPFAM" id="SSF53822">
    <property type="entry name" value="Periplasmic binding protein-like I"/>
    <property type="match status" value="1"/>
</dbReference>
<dbReference type="PANTHER" id="PTHR46847">
    <property type="entry name" value="D-ALLOSE-BINDING PERIPLASMIC PROTEIN-RELATED"/>
    <property type="match status" value="1"/>
</dbReference>
<evidence type="ECO:0000256" key="3">
    <source>
        <dbReference type="ARBA" id="ARBA00022729"/>
    </source>
</evidence>
<dbReference type="Gene3D" id="3.40.50.2300">
    <property type="match status" value="2"/>
</dbReference>
<dbReference type="EMBL" id="JBHRTR010000054">
    <property type="protein sequence ID" value="MFC3231455.1"/>
    <property type="molecule type" value="Genomic_DNA"/>
</dbReference>
<gene>
    <name evidence="6" type="ORF">ACFOGJ_29675</name>
</gene>
<dbReference type="InterPro" id="IPR025997">
    <property type="entry name" value="SBP_2_dom"/>
</dbReference>
<proteinExistence type="inferred from homology"/>
<feature type="chain" id="PRO_5045691297" evidence="4">
    <location>
        <begin position="35"/>
        <end position="325"/>
    </location>
</feature>
<evidence type="ECO:0000259" key="5">
    <source>
        <dbReference type="Pfam" id="PF13407"/>
    </source>
</evidence>
<dbReference type="CDD" id="cd06308">
    <property type="entry name" value="PBP1_sensor_kinase-like"/>
    <property type="match status" value="1"/>
</dbReference>
<organism evidence="6 7">
    <name type="scientific">Marinibaculum pumilum</name>
    <dbReference type="NCBI Taxonomy" id="1766165"/>
    <lineage>
        <taxon>Bacteria</taxon>
        <taxon>Pseudomonadati</taxon>
        <taxon>Pseudomonadota</taxon>
        <taxon>Alphaproteobacteria</taxon>
        <taxon>Rhodospirillales</taxon>
        <taxon>Rhodospirillaceae</taxon>
        <taxon>Marinibaculum</taxon>
    </lineage>
</organism>
<dbReference type="PANTHER" id="PTHR46847:SF1">
    <property type="entry name" value="D-ALLOSE-BINDING PERIPLASMIC PROTEIN-RELATED"/>
    <property type="match status" value="1"/>
</dbReference>
<comment type="caution">
    <text evidence="6">The sequence shown here is derived from an EMBL/GenBank/DDBJ whole genome shotgun (WGS) entry which is preliminary data.</text>
</comment>
<name>A0ABV7LAA6_9PROT</name>
<comment type="subcellular location">
    <subcellularLocation>
        <location evidence="1">Cell envelope</location>
    </subcellularLocation>
</comment>
<protein>
    <submittedName>
        <fullName evidence="6">Substrate-binding domain-containing protein</fullName>
    </submittedName>
</protein>
<comment type="similarity">
    <text evidence="2">Belongs to the bacterial solute-binding protein 2 family.</text>
</comment>
<evidence type="ECO:0000256" key="4">
    <source>
        <dbReference type="SAM" id="SignalP"/>
    </source>
</evidence>
<dbReference type="Pfam" id="PF13407">
    <property type="entry name" value="Peripla_BP_4"/>
    <property type="match status" value="1"/>
</dbReference>
<feature type="signal peptide" evidence="4">
    <location>
        <begin position="1"/>
        <end position="34"/>
    </location>
</feature>
<dbReference type="RefSeq" id="WP_379906934.1">
    <property type="nucleotide sequence ID" value="NZ_JBHRTR010000054.1"/>
</dbReference>
<reference evidence="7" key="1">
    <citation type="journal article" date="2019" name="Int. J. Syst. Evol. Microbiol.">
        <title>The Global Catalogue of Microorganisms (GCM) 10K type strain sequencing project: providing services to taxonomists for standard genome sequencing and annotation.</title>
        <authorList>
            <consortium name="The Broad Institute Genomics Platform"/>
            <consortium name="The Broad Institute Genome Sequencing Center for Infectious Disease"/>
            <person name="Wu L."/>
            <person name="Ma J."/>
        </authorList>
    </citation>
    <scope>NUCLEOTIDE SEQUENCE [LARGE SCALE GENOMIC DNA]</scope>
    <source>
        <strain evidence="7">KCTC 42964</strain>
    </source>
</reference>
<accession>A0ABV7LAA6</accession>
<keyword evidence="7" id="KW-1185">Reference proteome</keyword>
<dbReference type="Proteomes" id="UP001595528">
    <property type="component" value="Unassembled WGS sequence"/>
</dbReference>
<feature type="domain" description="Periplasmic binding protein" evidence="5">
    <location>
        <begin position="50"/>
        <end position="296"/>
    </location>
</feature>
<evidence type="ECO:0000313" key="7">
    <source>
        <dbReference type="Proteomes" id="UP001595528"/>
    </source>
</evidence>
<dbReference type="InterPro" id="IPR028082">
    <property type="entry name" value="Peripla_BP_I"/>
</dbReference>